<dbReference type="EMBL" id="LR027520">
    <property type="protein sequence ID" value="VCU54786.1"/>
    <property type="molecule type" value="Genomic_DNA"/>
</dbReference>
<evidence type="ECO:0000313" key="3">
    <source>
        <dbReference type="Proteomes" id="UP000279841"/>
    </source>
</evidence>
<dbReference type="AlphaFoldDB" id="A0A3P4AW20"/>
<evidence type="ECO:0000313" key="2">
    <source>
        <dbReference type="EMBL" id="VCU54786.1"/>
    </source>
</evidence>
<keyword evidence="1" id="KW-0472">Membrane</keyword>
<feature type="transmembrane region" description="Helical" evidence="1">
    <location>
        <begin position="86"/>
        <end position="104"/>
    </location>
</feature>
<keyword evidence="1" id="KW-1133">Transmembrane helix</keyword>
<gene>
    <name evidence="2" type="ORF">TTHNP4_00194</name>
</gene>
<sequence length="147" mass="16014">MLPWLPPLLALLPAHLQSLAAGLGYQGFCGTLLASLGRRAYGGEAEAWFYEGVLLGGLILQGGLGYALIFLLWVAPEVLEGRLGRLLTWASRSVALGIALFYLASRLTGLPLPSSYGFIWGSRADWDALGVFLTLWEILVYQAFSRR</sequence>
<dbReference type="GeneID" id="39457920"/>
<dbReference type="Proteomes" id="UP000279841">
    <property type="component" value="Plasmid 4"/>
</dbReference>
<reference evidence="2 3" key="1">
    <citation type="submission" date="2018-10" db="EMBL/GenBank/DDBJ databases">
        <authorList>
            <person name="Peiro R."/>
            <person name="Begona"/>
            <person name="Cbmso G."/>
            <person name="Lopez M."/>
            <person name="Gonzalez S."/>
            <person name="Sacristan E."/>
            <person name="Castillo E."/>
        </authorList>
    </citation>
    <scope>NUCLEOTIDE SEQUENCE [LARGE SCALE GENOMIC DNA]</scope>
    <source>
        <strain evidence="2">TTHNAR1</strain>
        <plasmid evidence="3">4</plasmid>
    </source>
</reference>
<feature type="transmembrane region" description="Helical" evidence="1">
    <location>
        <begin position="124"/>
        <end position="144"/>
    </location>
</feature>
<geneLocation type="plasmid" evidence="2 3">
    <name>4</name>
</geneLocation>
<organism evidence="2 3">
    <name type="scientific">Thermus thermophilus</name>
    <dbReference type="NCBI Taxonomy" id="274"/>
    <lineage>
        <taxon>Bacteria</taxon>
        <taxon>Thermotogati</taxon>
        <taxon>Deinococcota</taxon>
        <taxon>Deinococci</taxon>
        <taxon>Thermales</taxon>
        <taxon>Thermaceae</taxon>
        <taxon>Thermus</taxon>
    </lineage>
</organism>
<proteinExistence type="predicted"/>
<name>A0A3P4AW20_THETH</name>
<keyword evidence="1" id="KW-0812">Transmembrane</keyword>
<accession>A0A3P4AW20</accession>
<dbReference type="RefSeq" id="WP_124105674.1">
    <property type="nucleotide sequence ID" value="NZ_AP025614.1"/>
</dbReference>
<keyword evidence="2" id="KW-0614">Plasmid</keyword>
<evidence type="ECO:0000256" key="1">
    <source>
        <dbReference type="SAM" id="Phobius"/>
    </source>
</evidence>
<protein>
    <submittedName>
        <fullName evidence="2">Uncharacterized protein</fullName>
    </submittedName>
</protein>
<feature type="transmembrane region" description="Helical" evidence="1">
    <location>
        <begin position="48"/>
        <end position="74"/>
    </location>
</feature>